<dbReference type="OrthoDB" id="10261563at2759"/>
<sequence length="249" mass="29088">MAKLEASAVKKQKAKKRKNPNPEHEDEIANKSIILENTTLQDKEDREEKTPQESAKKSKKRKNKEKGVIKEKRTKSHAGDEDTGHEEDEQNDNEEDDIQQPTLEQLKESEKPENNLAIVTGRQKKKQKHLKLLEVHKGQSMEKEKQRNEEYLKKWKDSRDVWKFEKLRQISIQQTMLEEHMMSPDLWVVALEYLGGSKGAAKEKITKIANDVIDEIDTKCENNDDETVKKELVNSVKYQRARDLLQIFD</sequence>
<evidence type="ECO:0000256" key="1">
    <source>
        <dbReference type="SAM" id="MobiDB-lite"/>
    </source>
</evidence>
<dbReference type="InterPro" id="IPR019327">
    <property type="entry name" value="WKF"/>
</dbReference>
<dbReference type="VEuPathDB" id="VectorBase:SCAU008839"/>
<name>A0A1I8PK90_STOCA</name>
<feature type="compositionally biased region" description="Acidic residues" evidence="1">
    <location>
        <begin position="83"/>
        <end position="98"/>
    </location>
</feature>
<evidence type="ECO:0000259" key="2">
    <source>
        <dbReference type="Pfam" id="PF10180"/>
    </source>
</evidence>
<proteinExistence type="predicted"/>
<accession>A0A1I8PK90</accession>
<protein>
    <recommendedName>
        <fullName evidence="2">WKF domain-containing protein</fullName>
    </recommendedName>
</protein>
<evidence type="ECO:0000313" key="4">
    <source>
        <dbReference type="Proteomes" id="UP000095300"/>
    </source>
</evidence>
<dbReference type="PANTHER" id="PTHR22306">
    <property type="entry name" value="CHROMOSOME 7 OPEN READING FRAME 50"/>
    <property type="match status" value="1"/>
</dbReference>
<feature type="compositionally biased region" description="Basic and acidic residues" evidence="1">
    <location>
        <begin position="65"/>
        <end position="82"/>
    </location>
</feature>
<dbReference type="PANTHER" id="PTHR22306:SF2">
    <property type="entry name" value="CHROMOSOME 7 OPEN READING FRAME 50"/>
    <property type="match status" value="1"/>
</dbReference>
<keyword evidence="4" id="KW-1185">Reference proteome</keyword>
<feature type="region of interest" description="Disordered" evidence="1">
    <location>
        <begin position="1"/>
        <end position="124"/>
    </location>
</feature>
<dbReference type="AlphaFoldDB" id="A0A1I8PK90"/>
<feature type="compositionally biased region" description="Basic and acidic residues" evidence="1">
    <location>
        <begin position="20"/>
        <end position="29"/>
    </location>
</feature>
<dbReference type="Proteomes" id="UP000095300">
    <property type="component" value="Unassembled WGS sequence"/>
</dbReference>
<organism evidence="3 4">
    <name type="scientific">Stomoxys calcitrans</name>
    <name type="common">Stable fly</name>
    <name type="synonym">Conops calcitrans</name>
    <dbReference type="NCBI Taxonomy" id="35570"/>
    <lineage>
        <taxon>Eukaryota</taxon>
        <taxon>Metazoa</taxon>
        <taxon>Ecdysozoa</taxon>
        <taxon>Arthropoda</taxon>
        <taxon>Hexapoda</taxon>
        <taxon>Insecta</taxon>
        <taxon>Pterygota</taxon>
        <taxon>Neoptera</taxon>
        <taxon>Endopterygota</taxon>
        <taxon>Diptera</taxon>
        <taxon>Brachycera</taxon>
        <taxon>Muscomorpha</taxon>
        <taxon>Muscoidea</taxon>
        <taxon>Muscidae</taxon>
        <taxon>Stomoxys</taxon>
    </lineage>
</organism>
<gene>
    <name evidence="3" type="primary">106082467</name>
</gene>
<feature type="domain" description="WKF" evidence="2">
    <location>
        <begin position="150"/>
        <end position="212"/>
    </location>
</feature>
<evidence type="ECO:0000313" key="3">
    <source>
        <dbReference type="EnsemblMetazoa" id="SCAU008839-PA"/>
    </source>
</evidence>
<dbReference type="Pfam" id="PF10180">
    <property type="entry name" value="WKF"/>
    <property type="match status" value="1"/>
</dbReference>
<feature type="compositionally biased region" description="Basic residues" evidence="1">
    <location>
        <begin position="10"/>
        <end position="19"/>
    </location>
</feature>
<feature type="compositionally biased region" description="Basic and acidic residues" evidence="1">
    <location>
        <begin position="41"/>
        <end position="56"/>
    </location>
</feature>
<dbReference type="EnsemblMetazoa" id="SCAU008839-RA">
    <property type="protein sequence ID" value="SCAU008839-PA"/>
    <property type="gene ID" value="SCAU008839"/>
</dbReference>
<dbReference type="STRING" id="35570.A0A1I8PK90"/>
<reference evidence="3" key="1">
    <citation type="submission" date="2020-05" db="UniProtKB">
        <authorList>
            <consortium name="EnsemblMetazoa"/>
        </authorList>
    </citation>
    <scope>IDENTIFICATION</scope>
    <source>
        <strain evidence="3">USDA</strain>
    </source>
</reference>
<dbReference type="KEGG" id="scac:106082467"/>